<comment type="subcellular location">
    <subcellularLocation>
        <location evidence="1">Cell membrane</location>
        <topology evidence="1">Multi-pass membrane protein</topology>
    </subcellularLocation>
</comment>
<dbReference type="RefSeq" id="WP_244447659.1">
    <property type="nucleotide sequence ID" value="NZ_CP003811.1"/>
</dbReference>
<evidence type="ECO:0000256" key="7">
    <source>
        <dbReference type="SAM" id="Phobius"/>
    </source>
</evidence>
<dbReference type="GO" id="GO:0009246">
    <property type="term" value="P:enterobacterial common antigen biosynthetic process"/>
    <property type="evidence" value="ECO:0007669"/>
    <property type="project" value="TreeGrafter"/>
</dbReference>
<sequence>MAGVGDTGDRLAWVDIAKGICILLVVMMHSVTGTGDAMGGEGFLHPVVAFAKPFRIPDFFLLSGLFMGRVIDRDWRLFSDRRVVHFAYFYLLWLVIQSAARYGKIAGDDGPTAFAAHLAHALIEPYSTLWFIYLLAVFSVVTKALRRVPDAVLLAGAAVLQIADIRSESTLIEEFCARYVFFVAGYLFAGRIFALADAARHRVRLALCGLAAWAFLEGWLALTPSGLPNHPTLASLPLVSLALGAAGALAIVVAASLLGRVGGPIAEAVRTCGQRSIVIYLAFSLPMAATREILVRTGAIADIGLASLIVMTVAVLLPLVLERLVRGTALDLLFVRPRWCRLVGSESRTRPVLQATGNGRLQPSKAMPIRRLRRHATAAVRGSAPTLTRSGKRSGTT</sequence>
<dbReference type="PANTHER" id="PTHR40074">
    <property type="entry name" value="O-ACETYLTRANSFERASE WECH"/>
    <property type="match status" value="1"/>
</dbReference>
<protein>
    <submittedName>
        <fullName evidence="9">Acyltransferase</fullName>
    </submittedName>
</protein>
<dbReference type="PANTHER" id="PTHR40074:SF4">
    <property type="entry name" value="INNER MEMBRANE PROTEIN YCFT"/>
    <property type="match status" value="1"/>
</dbReference>
<feature type="domain" description="Acyltransferase 3" evidence="8">
    <location>
        <begin position="12"/>
        <end position="317"/>
    </location>
</feature>
<feature type="transmembrane region" description="Helical" evidence="7">
    <location>
        <begin position="123"/>
        <end position="141"/>
    </location>
</feature>
<dbReference type="HOGENOM" id="CLU_023915_5_1_5"/>
<dbReference type="eggNOG" id="COG4763">
    <property type="taxonomic scope" value="Bacteria"/>
</dbReference>
<dbReference type="GO" id="GO:0016413">
    <property type="term" value="F:O-acetyltransferase activity"/>
    <property type="evidence" value="ECO:0007669"/>
    <property type="project" value="TreeGrafter"/>
</dbReference>
<feature type="transmembrane region" description="Helical" evidence="7">
    <location>
        <begin position="203"/>
        <end position="222"/>
    </location>
</feature>
<evidence type="ECO:0000313" key="9">
    <source>
        <dbReference type="EMBL" id="AIQ91320.1"/>
    </source>
</evidence>
<dbReference type="AlphaFoldDB" id="A0A089NXR0"/>
<dbReference type="InterPro" id="IPR002656">
    <property type="entry name" value="Acyl_transf_3_dom"/>
</dbReference>
<evidence type="ECO:0000256" key="6">
    <source>
        <dbReference type="ARBA" id="ARBA00023136"/>
    </source>
</evidence>
<organism evidence="9 10">
    <name type="scientific">Methylobacterium oryzae CBMB20</name>
    <dbReference type="NCBI Taxonomy" id="693986"/>
    <lineage>
        <taxon>Bacteria</taxon>
        <taxon>Pseudomonadati</taxon>
        <taxon>Pseudomonadota</taxon>
        <taxon>Alphaproteobacteria</taxon>
        <taxon>Hyphomicrobiales</taxon>
        <taxon>Methylobacteriaceae</taxon>
        <taxon>Methylobacterium</taxon>
    </lineage>
</organism>
<evidence type="ECO:0000313" key="10">
    <source>
        <dbReference type="Proteomes" id="UP000029492"/>
    </source>
</evidence>
<keyword evidence="4 7" id="KW-0812">Transmembrane</keyword>
<keyword evidence="3" id="KW-1003">Cell membrane</keyword>
<keyword evidence="9" id="KW-0012">Acyltransferase</keyword>
<comment type="similarity">
    <text evidence="2">Belongs to the acyltransferase 3 family.</text>
</comment>
<dbReference type="Proteomes" id="UP000029492">
    <property type="component" value="Chromosome"/>
</dbReference>
<feature type="transmembrane region" description="Helical" evidence="7">
    <location>
        <begin position="12"/>
        <end position="34"/>
    </location>
</feature>
<feature type="transmembrane region" description="Helical" evidence="7">
    <location>
        <begin position="83"/>
        <end position="103"/>
    </location>
</feature>
<dbReference type="Pfam" id="PF01757">
    <property type="entry name" value="Acyl_transf_3"/>
    <property type="match status" value="1"/>
</dbReference>
<dbReference type="EMBL" id="CP003811">
    <property type="protein sequence ID" value="AIQ91320.1"/>
    <property type="molecule type" value="Genomic_DNA"/>
</dbReference>
<evidence type="ECO:0000256" key="3">
    <source>
        <dbReference type="ARBA" id="ARBA00022475"/>
    </source>
</evidence>
<dbReference type="STRING" id="693986.MOC_3565"/>
<feature type="transmembrane region" description="Helical" evidence="7">
    <location>
        <begin position="300"/>
        <end position="321"/>
    </location>
</feature>
<keyword evidence="9" id="KW-0808">Transferase</keyword>
<reference evidence="9 10" key="1">
    <citation type="journal article" date="2014" name="PLoS ONE">
        <title>Genome Information of Methylobacterium oryzae, a Plant-Probiotic Methylotroph in the Phyllosphere.</title>
        <authorList>
            <person name="Kwak M.J."/>
            <person name="Jeong H."/>
            <person name="Madhaiyan M."/>
            <person name="Lee Y."/>
            <person name="Sa T.M."/>
            <person name="Oh T.K."/>
            <person name="Kim J.F."/>
        </authorList>
    </citation>
    <scope>NUCLEOTIDE SEQUENCE [LARGE SCALE GENOMIC DNA]</scope>
    <source>
        <strain evidence="9 10">CBMB20</strain>
    </source>
</reference>
<feature type="transmembrane region" description="Helical" evidence="7">
    <location>
        <begin position="54"/>
        <end position="71"/>
    </location>
</feature>
<dbReference type="KEGG" id="mor:MOC_3565"/>
<keyword evidence="6 7" id="KW-0472">Membrane</keyword>
<evidence type="ECO:0000256" key="5">
    <source>
        <dbReference type="ARBA" id="ARBA00022989"/>
    </source>
</evidence>
<feature type="transmembrane region" description="Helical" evidence="7">
    <location>
        <begin position="234"/>
        <end position="257"/>
    </location>
</feature>
<evidence type="ECO:0000256" key="4">
    <source>
        <dbReference type="ARBA" id="ARBA00022692"/>
    </source>
</evidence>
<name>A0A089NXR0_9HYPH</name>
<gene>
    <name evidence="9" type="ORF">MOC_3565</name>
</gene>
<proteinExistence type="inferred from homology"/>
<feature type="transmembrane region" description="Helical" evidence="7">
    <location>
        <begin position="277"/>
        <end position="294"/>
    </location>
</feature>
<evidence type="ECO:0000256" key="2">
    <source>
        <dbReference type="ARBA" id="ARBA00007400"/>
    </source>
</evidence>
<keyword evidence="5 7" id="KW-1133">Transmembrane helix</keyword>
<accession>A0A089NXR0</accession>
<evidence type="ECO:0000256" key="1">
    <source>
        <dbReference type="ARBA" id="ARBA00004651"/>
    </source>
</evidence>
<evidence type="ECO:0000259" key="8">
    <source>
        <dbReference type="Pfam" id="PF01757"/>
    </source>
</evidence>
<dbReference type="GO" id="GO:0005886">
    <property type="term" value="C:plasma membrane"/>
    <property type="evidence" value="ECO:0007669"/>
    <property type="project" value="UniProtKB-SubCell"/>
</dbReference>
<keyword evidence="10" id="KW-1185">Reference proteome</keyword>